<evidence type="ECO:0000313" key="2">
    <source>
        <dbReference type="EMBL" id="MEX6689666.1"/>
    </source>
</evidence>
<name>A0ABV3ZIE5_9BACT</name>
<keyword evidence="1" id="KW-0732">Signal</keyword>
<dbReference type="Pfam" id="PF19264">
    <property type="entry name" value="DUF5907"/>
    <property type="match status" value="2"/>
</dbReference>
<comment type="caution">
    <text evidence="2">The sequence shown here is derived from an EMBL/GenBank/DDBJ whole genome shotgun (WGS) entry which is preliminary data.</text>
</comment>
<protein>
    <submittedName>
        <fullName evidence="2">Uncharacterized protein</fullName>
    </submittedName>
</protein>
<organism evidence="2 3">
    <name type="scientific">Danxiaibacter flavus</name>
    <dbReference type="NCBI Taxonomy" id="3049108"/>
    <lineage>
        <taxon>Bacteria</taxon>
        <taxon>Pseudomonadati</taxon>
        <taxon>Bacteroidota</taxon>
        <taxon>Chitinophagia</taxon>
        <taxon>Chitinophagales</taxon>
        <taxon>Chitinophagaceae</taxon>
        <taxon>Danxiaibacter</taxon>
    </lineage>
</organism>
<gene>
    <name evidence="2" type="ORF">QTN47_19330</name>
</gene>
<sequence length="475" mass="49326">MKRRLFYLLLLVAGMVLVQTNGSAQLKLGVTPSAINKSSILELESKVQGLLLTRVPDTLVSPLTSAPDGTIIFFTNDNTLRIRKNGIWQQVIDPTNFWKLNNINIAGGDLTGTYPNPLVAVNAIDDTKLADNSVITTKILNGNVTYSKIQDVTPNKLLGRYTAIPGSMQEITLGTGLNLDNTTGILKVQDNLSNLQDATITAPSANQLLQYNGSKWINITPNYLTAITATVPSGLSAAITTPSAGTSNIGITTTLNGLLRANGSGFTTGNADLATEVTGVLPVANGGTGLSSMGSSLNLLRVNSAGTSLEYVSPTAVFNGSDWLLGGNSVTAVQSLGTTNNYDLPVITNNTEKMRITSSGNVGIATATPGAKLDVAGDFKLGQTGTVLTGIMKFSQSSLTIPNIGAGVTKTLAIPYANVQANASVIANIRGGIASGLVLASSYATAGTVNVQITNFTSGSLGPFNNLTFDITVIQ</sequence>
<dbReference type="Proteomes" id="UP001560573">
    <property type="component" value="Unassembled WGS sequence"/>
</dbReference>
<dbReference type="EMBL" id="JAULBC010000006">
    <property type="protein sequence ID" value="MEX6689666.1"/>
    <property type="molecule type" value="Genomic_DNA"/>
</dbReference>
<evidence type="ECO:0000256" key="1">
    <source>
        <dbReference type="SAM" id="SignalP"/>
    </source>
</evidence>
<dbReference type="InterPro" id="IPR045571">
    <property type="entry name" value="DUF5907"/>
</dbReference>
<keyword evidence="3" id="KW-1185">Reference proteome</keyword>
<dbReference type="RefSeq" id="WP_369331073.1">
    <property type="nucleotide sequence ID" value="NZ_JAULBC010000006.1"/>
</dbReference>
<proteinExistence type="predicted"/>
<evidence type="ECO:0000313" key="3">
    <source>
        <dbReference type="Proteomes" id="UP001560573"/>
    </source>
</evidence>
<feature type="chain" id="PRO_5045335977" evidence="1">
    <location>
        <begin position="25"/>
        <end position="475"/>
    </location>
</feature>
<feature type="signal peptide" evidence="1">
    <location>
        <begin position="1"/>
        <end position="24"/>
    </location>
</feature>
<reference evidence="2 3" key="1">
    <citation type="submission" date="2023-07" db="EMBL/GenBank/DDBJ databases">
        <authorList>
            <person name="Lian W.-H."/>
        </authorList>
    </citation>
    <scope>NUCLEOTIDE SEQUENCE [LARGE SCALE GENOMIC DNA]</scope>
    <source>
        <strain evidence="2 3">SYSU DXS3180</strain>
    </source>
</reference>
<accession>A0ABV3ZIE5</accession>